<keyword evidence="2" id="KW-1185">Reference proteome</keyword>
<dbReference type="AlphaFoldDB" id="A0AA51RCQ0"/>
<evidence type="ECO:0000313" key="1">
    <source>
        <dbReference type="EMBL" id="WMN06739.1"/>
    </source>
</evidence>
<organism evidence="1 2">
    <name type="scientific">Marivirga arenosa</name>
    <dbReference type="NCBI Taxonomy" id="3059076"/>
    <lineage>
        <taxon>Bacteria</taxon>
        <taxon>Pseudomonadati</taxon>
        <taxon>Bacteroidota</taxon>
        <taxon>Cytophagia</taxon>
        <taxon>Cytophagales</taxon>
        <taxon>Marivirgaceae</taxon>
        <taxon>Marivirga</taxon>
    </lineage>
</organism>
<dbReference type="Proteomes" id="UP001244443">
    <property type="component" value="Chromosome"/>
</dbReference>
<dbReference type="RefSeq" id="WP_308356666.1">
    <property type="nucleotide sequence ID" value="NZ_CP129970.2"/>
</dbReference>
<proteinExistence type="predicted"/>
<name>A0AA51RCQ0_9BACT</name>
<dbReference type="EMBL" id="CP129970">
    <property type="protein sequence ID" value="WMN06739.1"/>
    <property type="molecule type" value="Genomic_DNA"/>
</dbReference>
<sequence length="146" mass="17498">MDFVRNTESLEVYSQYYIEAENWKSDIEFYIIEHKFMSTLINKYFTFLISEEYLDETQDIVLRLSKLENIGKDLIKDVEDFMHGVKTNLTKDDQMFYKRLNSEKEKLGRRVEAFSHIFKHIKTDVFKITEKILGNEKVKKLISAVH</sequence>
<reference evidence="1" key="1">
    <citation type="submission" date="2023-08" db="EMBL/GenBank/DDBJ databases">
        <title>Comparative genomics and taxonomic characterization of three novel marine species of genus Marivirga.</title>
        <authorList>
            <person name="Muhammad N."/>
            <person name="Kim S.-G."/>
        </authorList>
    </citation>
    <scope>NUCLEOTIDE SEQUENCE [LARGE SCALE GENOMIC DNA]</scope>
    <source>
        <strain evidence="1">ABR2-2</strain>
    </source>
</reference>
<accession>A0AA51RCQ0</accession>
<gene>
    <name evidence="1" type="ORF">QYS48_33525</name>
</gene>
<protein>
    <submittedName>
        <fullName evidence="1">Uncharacterized protein</fullName>
    </submittedName>
</protein>
<evidence type="ECO:0000313" key="2">
    <source>
        <dbReference type="Proteomes" id="UP001244443"/>
    </source>
</evidence>